<accession>A0A815BEX3</accession>
<evidence type="ECO:0008006" key="3">
    <source>
        <dbReference type="Google" id="ProtNLM"/>
    </source>
</evidence>
<reference evidence="1" key="1">
    <citation type="submission" date="2021-02" db="EMBL/GenBank/DDBJ databases">
        <authorList>
            <person name="Nowell W R."/>
        </authorList>
    </citation>
    <scope>NUCLEOTIDE SEQUENCE</scope>
</reference>
<evidence type="ECO:0000313" key="1">
    <source>
        <dbReference type="EMBL" id="CAF1269250.1"/>
    </source>
</evidence>
<evidence type="ECO:0000313" key="2">
    <source>
        <dbReference type="Proteomes" id="UP000663852"/>
    </source>
</evidence>
<organism evidence="1 2">
    <name type="scientific">Adineta ricciae</name>
    <name type="common">Rotifer</name>
    <dbReference type="NCBI Taxonomy" id="249248"/>
    <lineage>
        <taxon>Eukaryota</taxon>
        <taxon>Metazoa</taxon>
        <taxon>Spiralia</taxon>
        <taxon>Gnathifera</taxon>
        <taxon>Rotifera</taxon>
        <taxon>Eurotatoria</taxon>
        <taxon>Bdelloidea</taxon>
        <taxon>Adinetida</taxon>
        <taxon>Adinetidae</taxon>
        <taxon>Adineta</taxon>
    </lineage>
</organism>
<protein>
    <recommendedName>
        <fullName evidence="3">F-box domain-containing protein</fullName>
    </recommendedName>
</protein>
<dbReference type="AlphaFoldDB" id="A0A815BEX3"/>
<comment type="caution">
    <text evidence="1">The sequence shown here is derived from an EMBL/GenBank/DDBJ whole genome shotgun (WGS) entry which is preliminary data.</text>
</comment>
<proteinExistence type="predicted"/>
<gene>
    <name evidence="1" type="ORF">EDS130_LOCUS28939</name>
</gene>
<dbReference type="EMBL" id="CAJNOJ010000192">
    <property type="protein sequence ID" value="CAF1269250.1"/>
    <property type="molecule type" value="Genomic_DNA"/>
</dbReference>
<sequence length="262" mass="31394">MKNQDNSKCSTIKYQFTLFEQLSTELFYDIFEYFWTEEIFHSFSNLNHRIKSIIELYYVHRINFQSIRKSTFHLICQSILPERVSSLVLSDQNDTCGQSKFFLLHFQIEQFTNLRSIKLIKLEHESLCRLLPNLFKLKQLQSLSLNNSTRIQMHINSEDKKVPRMLDWSPLHQLCNQVFPQLTNLSTIYTTNLTTVHFPNLLHLDLCTIDREVYIRKIFQHAPRLKSLTIDLIYFREFTMNQPCYSLKQLNVTSTRKYKHLK</sequence>
<dbReference type="Gene3D" id="3.80.10.10">
    <property type="entry name" value="Ribonuclease Inhibitor"/>
    <property type="match status" value="1"/>
</dbReference>
<dbReference type="InterPro" id="IPR032675">
    <property type="entry name" value="LRR_dom_sf"/>
</dbReference>
<dbReference type="SUPFAM" id="SSF52058">
    <property type="entry name" value="L domain-like"/>
    <property type="match status" value="1"/>
</dbReference>
<name>A0A815BEX3_ADIRI</name>
<dbReference type="Proteomes" id="UP000663852">
    <property type="component" value="Unassembled WGS sequence"/>
</dbReference>